<dbReference type="WBParaSite" id="JU765_v2.g13112.t1">
    <property type="protein sequence ID" value="JU765_v2.g13112.t1"/>
    <property type="gene ID" value="JU765_v2.g13112"/>
</dbReference>
<sequence>MATPTKLDENGGIIKLDDDPNFECDCFKEQSSSPRRRRGYIPYSSVYESQDDFRKNGYWIPGLPIDAEIIDVQKDDTSTYHLLNPYIYTIQLEHGKFKWQVKKRYKDFSILSNKLLAHRAVERIKAPLRRTQRHFEDVVNTFYGREHKDTCPYKYARDDDDDKLFREEFYEVTTLSKAPDLAQMTLEEARNQTNTMSSHSSEGNENDALQKTASFGHETKYTPGLRQHNLPHFPMVPDSMVSDDHVQERKEKLEAWLRSVLSIPVNRNYHETAEFLEISRYSFINEIGGKYQEGPLKKRPGGGRVYVGLKQCCVRYFLPWGKRWLVVKDTYCCYMNPNNEQIRLVLLMDEGFEINPKDLQSSLKYNREFIIANQQHILHLKCKQEDEARFWKETIEKVSLTSGQIWLKPKKYGSSFPVRENNLCEWFVDARTYWERAASLMELAREEIFIADWWLCPEIYMKRPMAEGNRWRLDQILKRIAERGVRIFVLLYKEVEMALTIQSIYAKRTLQGLHPNIKVMRHPDHYVGTGTFMWAHHEKLLIIDQLIAFVGGIDLCYGRWDDQRHVLTDLGSIQITPKKSEDFNIANGLAKAVEAATSSMVNDVADKKKPETRHVVQKFLDEHGKEIDENVFILKQEREKEPSKLRASMAKVVKLKKATASGLGGKKEKTIAETPAEDVFEDVTDHGKPAEVQRGGSFQPRDMKNITMIDVPGTSSAEDSDSNIAQTTLKVWKHRPKRSRSAPDDVKIKDKFSAKGKLTLAAFNASHQEVPKGTAMVKVAVMNPNAPQNVHATKLSSSNPLTATESRNRNVVRRVLANLKTNRVKKRWRYALESEDLTEEYIVNYYRAQEARIDMSGLQGAGKLFPGKDYVNYVHRDFVDVQDAFTDFTDRYQIPRMPWHDIHAVTYGETARDIARHFIQRWNATKSEKLKGNNDYPYLLPKSYDWIKVPSVFLTKGTYKTDVQVVRSVSNWSSLIDKTETSIQQAYLSLIANSKHYIYIENQFFVSMINSVDVTNEICKVICERIIRAHRNNEKFRVYILMPLLPGFEGDLKNLQYSALLAVLHYTYLSLSRGPHSLLECLKKAGVDDPWKYISLSALRTYDELCGQLVTELIYIHCKLLIVDDIHTIIGSANINDRSQAGNRDSEVCLVVTDRQFTPGVMDGQPYDCGKFAGSLRKRLMKEHLGLLEGVLHPVEPGIDINVDDPVSDEFFFNVWSKIATDNTKIYEEVFRVIPTDLVESFDELRYWSKEMPMSQYNPEMAKARLKETVGNLVQFPTNFLLKENLSPQITSKEGLVPSSLFT</sequence>
<reference evidence="2" key="1">
    <citation type="submission" date="2022-11" db="UniProtKB">
        <authorList>
            <consortium name="WormBaseParasite"/>
        </authorList>
    </citation>
    <scope>IDENTIFICATION</scope>
</reference>
<proteinExistence type="predicted"/>
<evidence type="ECO:0000313" key="2">
    <source>
        <dbReference type="WBParaSite" id="JU765_v2.g13112.t1"/>
    </source>
</evidence>
<evidence type="ECO:0000313" key="1">
    <source>
        <dbReference type="Proteomes" id="UP000887576"/>
    </source>
</evidence>
<organism evidence="1 2">
    <name type="scientific">Panagrolaimus sp. JU765</name>
    <dbReference type="NCBI Taxonomy" id="591449"/>
    <lineage>
        <taxon>Eukaryota</taxon>
        <taxon>Metazoa</taxon>
        <taxon>Ecdysozoa</taxon>
        <taxon>Nematoda</taxon>
        <taxon>Chromadorea</taxon>
        <taxon>Rhabditida</taxon>
        <taxon>Tylenchina</taxon>
        <taxon>Panagrolaimomorpha</taxon>
        <taxon>Panagrolaimoidea</taxon>
        <taxon>Panagrolaimidae</taxon>
        <taxon>Panagrolaimus</taxon>
    </lineage>
</organism>
<protein>
    <submittedName>
        <fullName evidence="2">Phospholipase</fullName>
    </submittedName>
</protein>
<accession>A0AC34Q529</accession>
<dbReference type="Proteomes" id="UP000887576">
    <property type="component" value="Unplaced"/>
</dbReference>
<name>A0AC34Q529_9BILA</name>